<name>A0A3S7QH72_9ENTR</name>
<geneLocation type="plasmid" evidence="2">
    <name>pEc13</name>
</geneLocation>
<dbReference type="EMBL" id="MH325469">
    <property type="protein sequence ID" value="AXJ99794.1"/>
    <property type="molecule type" value="Genomic_DNA"/>
</dbReference>
<dbReference type="EMBL" id="MH325468">
    <property type="protein sequence ID" value="AXJ99535.1"/>
    <property type="molecule type" value="Genomic_DNA"/>
</dbReference>
<evidence type="ECO:0000313" key="1">
    <source>
        <dbReference type="EMBL" id="AXJ99535.1"/>
    </source>
</evidence>
<accession>A0A3S7QH72</accession>
<reference evidence="1" key="1">
    <citation type="submission" date="2018-05" db="EMBL/GenBank/DDBJ databases">
        <title>Complete Sequences of Plasmids Bearing rmtG 16S rRNA Methyltransferase Gene in Enterobacter hormaechei in Brazil.</title>
        <authorList>
            <person name="Bueno M.F.C."/>
            <person name="Martins E.R."/>
            <person name="Francisco G.R."/>
            <person name="Casella T."/>
            <person name="Garcia D.O."/>
            <person name="de Vasconcelos A.T.R."/>
            <person name="de Almeida L.G."/>
            <person name="Gerber A.L."/>
            <person name="Nogueira M.C.L."/>
        </authorList>
    </citation>
    <scope>NUCLEOTIDE SEQUENCE</scope>
    <source>
        <strain evidence="1">Ec09</strain>
        <plasmid evidence="1">pEc09</plasmid>
    </source>
</reference>
<dbReference type="RefSeq" id="WP_236901772.1">
    <property type="nucleotide sequence ID" value="NZ_MH325468.1"/>
</dbReference>
<dbReference type="AlphaFoldDB" id="A0A3S7QH72"/>
<protein>
    <submittedName>
        <fullName evidence="2">Uncharacterized protein</fullName>
    </submittedName>
</protein>
<evidence type="ECO:0000313" key="2">
    <source>
        <dbReference type="EMBL" id="AXJ99794.1"/>
    </source>
</evidence>
<sequence length="110" mass="12634">MVCLVCGKTIPQHRKRPWQAAIAWNQINLGTQDYRQLPLFGLGSLSPESARQKMVGIRRNLELRKSLAGIERTIAHREGQRPPGKEYQQRLEAYLQWAMLALRLLKVKAS</sequence>
<reference evidence="2" key="2">
    <citation type="submission" date="2018-05" db="EMBL/GenBank/DDBJ databases">
        <title>Complete Sequences of Plasmids Bearing rmtG 16S rRNA Methyltransferase Gene in Enterobacter hormaechei in Brazil.</title>
        <authorList>
            <person name="Martins E.R."/>
            <person name="Bueno M.F.C."/>
            <person name="Francisco G.R."/>
            <person name="Casella T."/>
            <person name="Garcia D.O."/>
            <person name="de Vasconcelos A.T.R."/>
            <person name="de Almeida L.G."/>
            <person name="Gerber A.L."/>
            <person name="Nogueira M.C.L."/>
        </authorList>
    </citation>
    <scope>NUCLEOTIDE SEQUENCE</scope>
    <source>
        <strain evidence="2">Ec13</strain>
        <plasmid evidence="2">pEc13</plasmid>
    </source>
</reference>
<keyword evidence="2" id="KW-0614">Plasmid</keyword>
<organism evidence="2">
    <name type="scientific">Enterobacter hormaechei</name>
    <dbReference type="NCBI Taxonomy" id="158836"/>
    <lineage>
        <taxon>Bacteria</taxon>
        <taxon>Pseudomonadati</taxon>
        <taxon>Pseudomonadota</taxon>
        <taxon>Gammaproteobacteria</taxon>
        <taxon>Enterobacterales</taxon>
        <taxon>Enterobacteriaceae</taxon>
        <taxon>Enterobacter</taxon>
        <taxon>Enterobacter cloacae complex</taxon>
    </lineage>
</organism>
<proteinExistence type="predicted"/>
<geneLocation type="plasmid" evidence="1">
    <name>pEc09</name>
</geneLocation>